<dbReference type="Proteomes" id="UP000182152">
    <property type="component" value="Unassembled WGS sequence"/>
</dbReference>
<keyword evidence="1" id="KW-0547">Nucleotide-binding</keyword>
<accession>A0A1L8WQ96</accession>
<dbReference type="PANTHER" id="PTHR32071">
    <property type="entry name" value="TRANSCRIPTIONAL REGULATORY PROTEIN"/>
    <property type="match status" value="1"/>
</dbReference>
<evidence type="ECO:0000259" key="3">
    <source>
        <dbReference type="PROSITE" id="PS50045"/>
    </source>
</evidence>
<evidence type="ECO:0000256" key="2">
    <source>
        <dbReference type="ARBA" id="ARBA00022840"/>
    </source>
</evidence>
<dbReference type="InterPro" id="IPR002078">
    <property type="entry name" value="Sigma_54_int"/>
</dbReference>
<protein>
    <recommendedName>
        <fullName evidence="3">Sigma-54 factor interaction domain-containing protein</fullName>
    </recommendedName>
</protein>
<dbReference type="AlphaFoldDB" id="A0A1L8WQ96"/>
<evidence type="ECO:0000256" key="1">
    <source>
        <dbReference type="ARBA" id="ARBA00022741"/>
    </source>
</evidence>
<keyword evidence="2" id="KW-0067">ATP-binding</keyword>
<comment type="caution">
    <text evidence="4">The sequence shown here is derived from an EMBL/GenBank/DDBJ whole genome shotgun (WGS) entry which is preliminary data.</text>
</comment>
<dbReference type="EMBL" id="JXLB01000005">
    <property type="protein sequence ID" value="OJG83176.1"/>
    <property type="molecule type" value="Genomic_DNA"/>
</dbReference>
<dbReference type="GO" id="GO:0005524">
    <property type="term" value="F:ATP binding"/>
    <property type="evidence" value="ECO:0007669"/>
    <property type="project" value="UniProtKB-KW"/>
</dbReference>
<gene>
    <name evidence="4" type="ORF">RV14_GL001871</name>
</gene>
<dbReference type="GO" id="GO:0006355">
    <property type="term" value="P:regulation of DNA-templated transcription"/>
    <property type="evidence" value="ECO:0007669"/>
    <property type="project" value="InterPro"/>
</dbReference>
<dbReference type="InterPro" id="IPR027417">
    <property type="entry name" value="P-loop_NTPase"/>
</dbReference>
<dbReference type="PANTHER" id="PTHR32071:SF38">
    <property type="entry name" value="PSP OPERON TRANSCRIPTIONAL ACTIVATOR"/>
    <property type="match status" value="1"/>
</dbReference>
<dbReference type="Pfam" id="PF00158">
    <property type="entry name" value="Sigma54_activat"/>
    <property type="match status" value="1"/>
</dbReference>
<dbReference type="InterPro" id="IPR003593">
    <property type="entry name" value="AAA+_ATPase"/>
</dbReference>
<dbReference type="PROSITE" id="PS50045">
    <property type="entry name" value="SIGMA54_INTERACT_4"/>
    <property type="match status" value="1"/>
</dbReference>
<keyword evidence="5" id="KW-1185">Reference proteome</keyword>
<proteinExistence type="predicted"/>
<dbReference type="CDD" id="cd00009">
    <property type="entry name" value="AAA"/>
    <property type="match status" value="1"/>
</dbReference>
<dbReference type="Gene3D" id="3.40.50.300">
    <property type="entry name" value="P-loop containing nucleotide triphosphate hydrolases"/>
    <property type="match status" value="1"/>
</dbReference>
<reference evidence="4 5" key="1">
    <citation type="submission" date="2014-12" db="EMBL/GenBank/DDBJ databases">
        <title>Draft genome sequences of 29 type strains of Enterococci.</title>
        <authorList>
            <person name="Zhong Z."/>
            <person name="Sun Z."/>
            <person name="Liu W."/>
            <person name="Zhang W."/>
            <person name="Zhang H."/>
        </authorList>
    </citation>
    <scope>NUCLEOTIDE SEQUENCE [LARGE SCALE GENOMIC DNA]</scope>
    <source>
        <strain evidence="4 5">DSM 15687</strain>
    </source>
</reference>
<dbReference type="SMART" id="SM00382">
    <property type="entry name" value="AAA"/>
    <property type="match status" value="1"/>
</dbReference>
<evidence type="ECO:0000313" key="5">
    <source>
        <dbReference type="Proteomes" id="UP000182152"/>
    </source>
</evidence>
<organism evidence="4 5">
    <name type="scientific">Enterococcus ratti</name>
    <dbReference type="NCBI Taxonomy" id="150033"/>
    <lineage>
        <taxon>Bacteria</taxon>
        <taxon>Bacillati</taxon>
        <taxon>Bacillota</taxon>
        <taxon>Bacilli</taxon>
        <taxon>Lactobacillales</taxon>
        <taxon>Enterococcaceae</taxon>
        <taxon>Enterococcus</taxon>
    </lineage>
</organism>
<dbReference type="SUPFAM" id="SSF52540">
    <property type="entry name" value="P-loop containing nucleoside triphosphate hydrolases"/>
    <property type="match status" value="1"/>
</dbReference>
<feature type="domain" description="Sigma-54 factor interaction" evidence="3">
    <location>
        <begin position="44"/>
        <end position="278"/>
    </location>
</feature>
<evidence type="ECO:0000313" key="4">
    <source>
        <dbReference type="EMBL" id="OJG83176.1"/>
    </source>
</evidence>
<name>A0A1L8WQ96_9ENTE</name>
<sequence length="490" mass="56976">MKNYPVLFLHKKALEQLQIFTYQSEVASLEELFFPMKKPVLDQIIGSNGSLKEAINQIKTAILYPDQGLPLLLIGASGSGKTFLASKIYEYAVEEKVIKTKAPFFAYNCAQYFNNPELLSAALFGYTKGAFTGATQEHLGLLEKADEGLLFLDEVHRLPAEGQEKLFTFMDTGEFSPMGDNSIRKKANVRLVFATTENVYTTFLPTFLRRLPVVINLPKFQQRPCFERLALIDEFFISESKILNKELSVSSSFIHFLMNSNFEGNVGNIKNIIKYACANAFIHQKEQEYIQVRLLDMPLEYSYKYKERLNNPRKKTSVRCYHPQAKHQLQLKRENLLLNQFFKKLLADFSNVLAQKKNMKAFLNEMAMKVTQVMDTLVFQEDYEKEQSLYTILTYHIRQIIDFMRESYGFEQDGNRVIALASYLYAKEHQAIMEDQRQERKISDQLSERLSHMIETPYWYAKKILYLLAERLDQPVYKEDIFLLQSIFTA</sequence>
<dbReference type="STRING" id="150033.RV14_GL001871"/>